<evidence type="ECO:0000313" key="3">
    <source>
        <dbReference type="Proteomes" id="UP000675880"/>
    </source>
</evidence>
<dbReference type="Proteomes" id="UP000675880">
    <property type="component" value="Unassembled WGS sequence"/>
</dbReference>
<proteinExistence type="predicted"/>
<protein>
    <submittedName>
        <fullName evidence="2">Uncharacterized protein</fullName>
    </submittedName>
</protein>
<keyword evidence="3" id="KW-1185">Reference proteome</keyword>
<dbReference type="EMBL" id="CAJNBJ010000016">
    <property type="protein sequence ID" value="CAE6755755.1"/>
    <property type="molecule type" value="Genomic_DNA"/>
</dbReference>
<name>A0ABM8RJ12_9BACT</name>
<feature type="region of interest" description="Disordered" evidence="1">
    <location>
        <begin position="1"/>
        <end position="24"/>
    </location>
</feature>
<sequence>MAYTRPTGPHVTEAAGHGMGETHHIRPTLFTMASTTPADTPLRHAGMRLSGMPADGLAPRSLNIPFQVCLGLSGLRAPVSRGVSSVSSRTLKNNVGYAGWYRKTSRATRGRRSRRSP</sequence>
<evidence type="ECO:0000313" key="2">
    <source>
        <dbReference type="EMBL" id="CAE6755755.1"/>
    </source>
</evidence>
<reference evidence="2 3" key="1">
    <citation type="submission" date="2021-02" db="EMBL/GenBank/DDBJ databases">
        <authorList>
            <person name="Han P."/>
        </authorList>
    </citation>
    <scope>NUCLEOTIDE SEQUENCE [LARGE SCALE GENOMIC DNA]</scope>
    <source>
        <strain evidence="2">Candidatus Nitrospira sp. ZN2</strain>
    </source>
</reference>
<organism evidence="2 3">
    <name type="scientific">Nitrospira defluvii</name>
    <dbReference type="NCBI Taxonomy" id="330214"/>
    <lineage>
        <taxon>Bacteria</taxon>
        <taxon>Pseudomonadati</taxon>
        <taxon>Nitrospirota</taxon>
        <taxon>Nitrospiria</taxon>
        <taxon>Nitrospirales</taxon>
        <taxon>Nitrospiraceae</taxon>
        <taxon>Nitrospira</taxon>
    </lineage>
</organism>
<gene>
    <name evidence="2" type="ORF">NSPZN2_30395</name>
</gene>
<comment type="caution">
    <text evidence="2">The sequence shown here is derived from an EMBL/GenBank/DDBJ whole genome shotgun (WGS) entry which is preliminary data.</text>
</comment>
<accession>A0ABM8RJ12</accession>
<evidence type="ECO:0000256" key="1">
    <source>
        <dbReference type="SAM" id="MobiDB-lite"/>
    </source>
</evidence>